<evidence type="ECO:0000313" key="2">
    <source>
        <dbReference type="Proteomes" id="UP000521017"/>
    </source>
</evidence>
<comment type="caution">
    <text evidence="1">The sequence shown here is derived from an EMBL/GenBank/DDBJ whole genome shotgun (WGS) entry which is preliminary data.</text>
</comment>
<name>A0A7X0J005_9SPHI</name>
<dbReference type="AlphaFoldDB" id="A0A7X0J005"/>
<dbReference type="RefSeq" id="WP_184622844.1">
    <property type="nucleotide sequence ID" value="NZ_JACHCC010000002.1"/>
</dbReference>
<evidence type="ECO:0000313" key="1">
    <source>
        <dbReference type="EMBL" id="MBB6498580.1"/>
    </source>
</evidence>
<dbReference type="InterPro" id="IPR022037">
    <property type="entry name" value="DUF3606"/>
</dbReference>
<reference evidence="1 2" key="1">
    <citation type="submission" date="2020-08" db="EMBL/GenBank/DDBJ databases">
        <title>Genomic Encyclopedia of Type Strains, Phase IV (KMG-V): Genome sequencing to study the core and pangenomes of soil and plant-associated prokaryotes.</title>
        <authorList>
            <person name="Whitman W."/>
        </authorList>
    </citation>
    <scope>NUCLEOTIDE SEQUENCE [LARGE SCALE GENOMIC DNA]</scope>
    <source>
        <strain evidence="1 2">M2T3</strain>
    </source>
</reference>
<dbReference type="Proteomes" id="UP000521017">
    <property type="component" value="Unassembled WGS sequence"/>
</dbReference>
<proteinExistence type="predicted"/>
<dbReference type="EMBL" id="JACHCC010000002">
    <property type="protein sequence ID" value="MBB6498580.1"/>
    <property type="molecule type" value="Genomic_DNA"/>
</dbReference>
<protein>
    <recommendedName>
        <fullName evidence="3">DUF3606 domain-containing protein</fullName>
    </recommendedName>
</protein>
<organism evidence="1 2">
    <name type="scientific">Pedobacter cryoconitis</name>
    <dbReference type="NCBI Taxonomy" id="188932"/>
    <lineage>
        <taxon>Bacteria</taxon>
        <taxon>Pseudomonadati</taxon>
        <taxon>Bacteroidota</taxon>
        <taxon>Sphingobacteriia</taxon>
        <taxon>Sphingobacteriales</taxon>
        <taxon>Sphingobacteriaceae</taxon>
        <taxon>Pedobacter</taxon>
    </lineage>
</organism>
<gene>
    <name evidence="1" type="ORF">HDF25_000717</name>
</gene>
<evidence type="ECO:0008006" key="3">
    <source>
        <dbReference type="Google" id="ProtNLM"/>
    </source>
</evidence>
<sequence length="67" mass="8116">MLRHTYHDENEMKMPESKTINLQEYYEVEYWSGKFGITPELLQRMVKESNSTIAEEVKNYIKIKYPL</sequence>
<accession>A0A7X0J005</accession>
<dbReference type="Pfam" id="PF12244">
    <property type="entry name" value="DUF3606"/>
    <property type="match status" value="1"/>
</dbReference>